<protein>
    <submittedName>
        <fullName evidence="3">LysM peptidoglycan-binding domain-containing protein</fullName>
    </submittedName>
</protein>
<sequence>MTVTSTMTSTTTTRPATGRTADRAQGWADAHGAVVGRPSGHELTEAGRRAARRRDRRAALRRPPSALVPSGARRSVPTAAGSSSVACAAPSLRVVAPVGPSRRMRLATTLTVAVALGAIAFRLFAGMSEPAAPREVTVQPGDTLVSIAVQVEPGSDPALVVREIKALNELTGDDVAVGDRLQVPAAG</sequence>
<dbReference type="AlphaFoldDB" id="A0A7K1FQX2"/>
<name>A0A7K1FQX2_9ACTN</name>
<dbReference type="SMART" id="SM00257">
    <property type="entry name" value="LysM"/>
    <property type="match status" value="1"/>
</dbReference>
<evidence type="ECO:0000313" key="3">
    <source>
        <dbReference type="EMBL" id="MTD16536.1"/>
    </source>
</evidence>
<organism evidence="3 4">
    <name type="scientific">Nakamurella alba</name>
    <dbReference type="NCBI Taxonomy" id="2665158"/>
    <lineage>
        <taxon>Bacteria</taxon>
        <taxon>Bacillati</taxon>
        <taxon>Actinomycetota</taxon>
        <taxon>Actinomycetes</taxon>
        <taxon>Nakamurellales</taxon>
        <taxon>Nakamurellaceae</taxon>
        <taxon>Nakamurella</taxon>
    </lineage>
</organism>
<proteinExistence type="predicted"/>
<dbReference type="Gene3D" id="3.10.350.10">
    <property type="entry name" value="LysM domain"/>
    <property type="match status" value="1"/>
</dbReference>
<reference evidence="3 4" key="1">
    <citation type="submission" date="2019-11" db="EMBL/GenBank/DDBJ databases">
        <authorList>
            <person name="Jiang L.-Q."/>
        </authorList>
    </citation>
    <scope>NUCLEOTIDE SEQUENCE [LARGE SCALE GENOMIC DNA]</scope>
    <source>
        <strain evidence="3 4">YIM 132087</strain>
    </source>
</reference>
<feature type="domain" description="LysM" evidence="2">
    <location>
        <begin position="134"/>
        <end position="183"/>
    </location>
</feature>
<feature type="region of interest" description="Disordered" evidence="1">
    <location>
        <begin position="1"/>
        <end position="82"/>
    </location>
</feature>
<evidence type="ECO:0000313" key="4">
    <source>
        <dbReference type="Proteomes" id="UP000460221"/>
    </source>
</evidence>
<dbReference type="CDD" id="cd00118">
    <property type="entry name" value="LysM"/>
    <property type="match status" value="1"/>
</dbReference>
<dbReference type="InterPro" id="IPR018392">
    <property type="entry name" value="LysM"/>
</dbReference>
<comment type="caution">
    <text evidence="3">The sequence shown here is derived from an EMBL/GenBank/DDBJ whole genome shotgun (WGS) entry which is preliminary data.</text>
</comment>
<feature type="compositionally biased region" description="Low complexity" evidence="1">
    <location>
        <begin position="1"/>
        <end position="19"/>
    </location>
</feature>
<evidence type="ECO:0000259" key="2">
    <source>
        <dbReference type="PROSITE" id="PS51782"/>
    </source>
</evidence>
<dbReference type="Proteomes" id="UP000460221">
    <property type="component" value="Unassembled WGS sequence"/>
</dbReference>
<feature type="compositionally biased region" description="Basic and acidic residues" evidence="1">
    <location>
        <begin position="39"/>
        <end position="48"/>
    </location>
</feature>
<evidence type="ECO:0000256" key="1">
    <source>
        <dbReference type="SAM" id="MobiDB-lite"/>
    </source>
</evidence>
<gene>
    <name evidence="3" type="ORF">GIS00_21600</name>
</gene>
<dbReference type="PROSITE" id="PS51782">
    <property type="entry name" value="LYSM"/>
    <property type="match status" value="1"/>
</dbReference>
<keyword evidence="4" id="KW-1185">Reference proteome</keyword>
<dbReference type="InterPro" id="IPR036779">
    <property type="entry name" value="LysM_dom_sf"/>
</dbReference>
<dbReference type="Pfam" id="PF01476">
    <property type="entry name" value="LysM"/>
    <property type="match status" value="1"/>
</dbReference>
<feature type="compositionally biased region" description="Basic residues" evidence="1">
    <location>
        <begin position="49"/>
        <end position="60"/>
    </location>
</feature>
<accession>A0A7K1FQX2</accession>
<dbReference type="EMBL" id="WLYK01000009">
    <property type="protein sequence ID" value="MTD16536.1"/>
    <property type="molecule type" value="Genomic_DNA"/>
</dbReference>